<evidence type="ECO:0000313" key="3">
    <source>
        <dbReference type="Proteomes" id="UP000230233"/>
    </source>
</evidence>
<reference evidence="3" key="1">
    <citation type="submission" date="2017-10" db="EMBL/GenBank/DDBJ databases">
        <title>Rapid genome shrinkage in a self-fertile nematode reveals novel sperm competition proteins.</title>
        <authorList>
            <person name="Yin D."/>
            <person name="Schwarz E.M."/>
            <person name="Thomas C.G."/>
            <person name="Felde R.L."/>
            <person name="Korf I.F."/>
            <person name="Cutter A.D."/>
            <person name="Schartner C.M."/>
            <person name="Ralston E.J."/>
            <person name="Meyer B.J."/>
            <person name="Haag E.S."/>
        </authorList>
    </citation>
    <scope>NUCLEOTIDE SEQUENCE [LARGE SCALE GENOMIC DNA]</scope>
    <source>
        <strain evidence="3">JU1422</strain>
    </source>
</reference>
<sequence>MQIVSSFIPSFFKTISFQISFQRNSSDELLSTVNQRIVLLAQAAKAYQSDKTTHCQDLPSAIREEPEPENGTEDGQFSIARPLQELEEIEQRNKDQQSTSDDSSSLAVPTSSDDQLAQGSAPATSPNTATPTDQPVTSPSSEAHVTPGSASSFPLVVSSSVLALFSLFRVFRFFGNSKKKRIWN</sequence>
<evidence type="ECO:0000256" key="1">
    <source>
        <dbReference type="SAM" id="MobiDB-lite"/>
    </source>
</evidence>
<protein>
    <submittedName>
        <fullName evidence="2">Uncharacterized protein</fullName>
    </submittedName>
</protein>
<evidence type="ECO:0000313" key="2">
    <source>
        <dbReference type="EMBL" id="PIC21135.1"/>
    </source>
</evidence>
<dbReference type="AlphaFoldDB" id="A0A2G5T158"/>
<proteinExistence type="predicted"/>
<feature type="compositionally biased region" description="Low complexity" evidence="1">
    <location>
        <begin position="96"/>
        <end position="105"/>
    </location>
</feature>
<keyword evidence="3" id="KW-1185">Reference proteome</keyword>
<gene>
    <name evidence="2" type="primary">Cnig_chr_X.g26089</name>
    <name evidence="2" type="ORF">B9Z55_026089</name>
</gene>
<comment type="caution">
    <text evidence="2">The sequence shown here is derived from an EMBL/GenBank/DDBJ whole genome shotgun (WGS) entry which is preliminary data.</text>
</comment>
<feature type="region of interest" description="Disordered" evidence="1">
    <location>
        <begin position="49"/>
        <end position="149"/>
    </location>
</feature>
<name>A0A2G5T158_9PELO</name>
<accession>A0A2G5T158</accession>
<feature type="compositionally biased region" description="Polar residues" evidence="1">
    <location>
        <begin position="106"/>
        <end position="118"/>
    </location>
</feature>
<organism evidence="2 3">
    <name type="scientific">Caenorhabditis nigoni</name>
    <dbReference type="NCBI Taxonomy" id="1611254"/>
    <lineage>
        <taxon>Eukaryota</taxon>
        <taxon>Metazoa</taxon>
        <taxon>Ecdysozoa</taxon>
        <taxon>Nematoda</taxon>
        <taxon>Chromadorea</taxon>
        <taxon>Rhabditida</taxon>
        <taxon>Rhabditina</taxon>
        <taxon>Rhabditomorpha</taxon>
        <taxon>Rhabditoidea</taxon>
        <taxon>Rhabditidae</taxon>
        <taxon>Peloderinae</taxon>
        <taxon>Caenorhabditis</taxon>
    </lineage>
</organism>
<feature type="compositionally biased region" description="Low complexity" evidence="1">
    <location>
        <begin position="120"/>
        <end position="132"/>
    </location>
</feature>
<dbReference type="EMBL" id="PDUG01000006">
    <property type="protein sequence ID" value="PIC21135.1"/>
    <property type="molecule type" value="Genomic_DNA"/>
</dbReference>
<dbReference type="Proteomes" id="UP000230233">
    <property type="component" value="Chromosome X"/>
</dbReference>
<feature type="compositionally biased region" description="Polar residues" evidence="1">
    <location>
        <begin position="133"/>
        <end position="143"/>
    </location>
</feature>